<reference evidence="4" key="1">
    <citation type="journal article" date="2019" name="Int. J. Syst. Evol. Microbiol.">
        <title>The Global Catalogue of Microorganisms (GCM) 10K type strain sequencing project: providing services to taxonomists for standard genome sequencing and annotation.</title>
        <authorList>
            <consortium name="The Broad Institute Genomics Platform"/>
            <consortium name="The Broad Institute Genome Sequencing Center for Infectious Disease"/>
            <person name="Wu L."/>
            <person name="Ma J."/>
        </authorList>
    </citation>
    <scope>NUCLEOTIDE SEQUENCE [LARGE SCALE GENOMIC DNA]</scope>
    <source>
        <strain evidence="4">IBRC-M 10908</strain>
    </source>
</reference>
<keyword evidence="4" id="KW-1185">Reference proteome</keyword>
<proteinExistence type="predicted"/>
<evidence type="ECO:0000256" key="1">
    <source>
        <dbReference type="SAM" id="MobiDB-lite"/>
    </source>
</evidence>
<dbReference type="RefSeq" id="WP_380625903.1">
    <property type="nucleotide sequence ID" value="NZ_JBHSDK010000062.1"/>
</dbReference>
<feature type="region of interest" description="Disordered" evidence="1">
    <location>
        <begin position="1"/>
        <end position="22"/>
    </location>
</feature>
<feature type="transmembrane region" description="Helical" evidence="2">
    <location>
        <begin position="80"/>
        <end position="97"/>
    </location>
</feature>
<feature type="transmembrane region" description="Helical" evidence="2">
    <location>
        <begin position="159"/>
        <end position="178"/>
    </location>
</feature>
<keyword evidence="2" id="KW-0812">Transmembrane</keyword>
<keyword evidence="2" id="KW-0472">Membrane</keyword>
<dbReference type="EMBL" id="JBHSDK010000062">
    <property type="protein sequence ID" value="MFC4338144.1"/>
    <property type="molecule type" value="Genomic_DNA"/>
</dbReference>
<organism evidence="3 4">
    <name type="scientific">Salininema proteolyticum</name>
    <dbReference type="NCBI Taxonomy" id="1607685"/>
    <lineage>
        <taxon>Bacteria</taxon>
        <taxon>Bacillati</taxon>
        <taxon>Actinomycetota</taxon>
        <taxon>Actinomycetes</taxon>
        <taxon>Glycomycetales</taxon>
        <taxon>Glycomycetaceae</taxon>
        <taxon>Salininema</taxon>
    </lineage>
</organism>
<evidence type="ECO:0000256" key="2">
    <source>
        <dbReference type="SAM" id="Phobius"/>
    </source>
</evidence>
<feature type="transmembrane region" description="Helical" evidence="2">
    <location>
        <begin position="367"/>
        <end position="388"/>
    </location>
</feature>
<feature type="transmembrane region" description="Helical" evidence="2">
    <location>
        <begin position="252"/>
        <end position="271"/>
    </location>
</feature>
<feature type="transmembrane region" description="Helical" evidence="2">
    <location>
        <begin position="336"/>
        <end position="355"/>
    </location>
</feature>
<evidence type="ECO:0000313" key="3">
    <source>
        <dbReference type="EMBL" id="MFC4338144.1"/>
    </source>
</evidence>
<accession>A0ABV8U4T1</accession>
<keyword evidence="2" id="KW-1133">Transmembrane helix</keyword>
<feature type="transmembrane region" description="Helical" evidence="2">
    <location>
        <begin position="29"/>
        <end position="50"/>
    </location>
</feature>
<sequence>MTTRTDTEAGAGGIGGPGTSRPRGGFGTVARISLVLWGLFALAYSGWWFVRAAAGDGPPSSHPSGPTIRGIFRPDWLPELALPIGLAIVALSMIAIGSAGNRALRLRTFWWVAAVPALILGFLIPGPSVLTFAGYLAAYLLPFIIVGLVFSMRSWKARVSVAVGASVLAVILFLRGSLGGGDIADMALGTVDAIAAMGLWPLVELFCSVGGILWIAIMWKLFSAEISVSKSRGADAVRRMLSPESAAKWGKVTAYVAAAGPMPYVLARMTWLTPWPYPKPDEAVQLNPAVISFGLMLGFAAVGGATLTIGLVRRWGEVWPSWMPVLAGRPVNPKAALIPGFAVAYLISAGAPAAIGRAISTGDLSLVLWIPLPIWGPALGLAVFAYGLRRKAISVVAPR</sequence>
<feature type="transmembrane region" description="Helical" evidence="2">
    <location>
        <begin position="132"/>
        <end position="152"/>
    </location>
</feature>
<name>A0ABV8U4T1_9ACTN</name>
<feature type="transmembrane region" description="Helical" evidence="2">
    <location>
        <begin position="109"/>
        <end position="126"/>
    </location>
</feature>
<comment type="caution">
    <text evidence="3">The sequence shown here is derived from an EMBL/GenBank/DDBJ whole genome shotgun (WGS) entry which is preliminary data.</text>
</comment>
<protein>
    <submittedName>
        <fullName evidence="3">Uncharacterized protein</fullName>
    </submittedName>
</protein>
<feature type="transmembrane region" description="Helical" evidence="2">
    <location>
        <begin position="198"/>
        <end position="222"/>
    </location>
</feature>
<dbReference type="Proteomes" id="UP001595823">
    <property type="component" value="Unassembled WGS sequence"/>
</dbReference>
<evidence type="ECO:0000313" key="4">
    <source>
        <dbReference type="Proteomes" id="UP001595823"/>
    </source>
</evidence>
<feature type="transmembrane region" description="Helical" evidence="2">
    <location>
        <begin position="291"/>
        <end position="315"/>
    </location>
</feature>
<gene>
    <name evidence="3" type="ORF">ACFPET_23410</name>
</gene>